<sequence length="222" mass="25291">MNIVELLVRLSVLHIALSQKSSSTLQFAEFWFRHGERAPAYYIYFPNESPSVPYTEAEVAELTNRGIQQAYQRGQFIKNNYGDFLGDVYRPSQIHVWAGENNRSISSAEALLAALYKPDKAHKWSSTLDWQPVAVHIDPTIDWVDVTVNDACTTYNSKLFELPEYQSILSTFDPSLIDFLQNNTGVIINTPTDLDRVLDSLLTKLNMNDSRLPFPKWAETIS</sequence>
<evidence type="ECO:0000313" key="4">
    <source>
        <dbReference type="Proteomes" id="UP001196413"/>
    </source>
</evidence>
<name>A0AAD5N8N6_PARTN</name>
<dbReference type="PANTHER" id="PTHR11567:SF171">
    <property type="entry name" value="ACID PHOSPHATASE FAMILY"/>
    <property type="match status" value="1"/>
</dbReference>
<accession>A0AAD5N8N6</accession>
<evidence type="ECO:0000256" key="1">
    <source>
        <dbReference type="ARBA" id="ARBA00005375"/>
    </source>
</evidence>
<feature type="signal peptide" evidence="2">
    <location>
        <begin position="1"/>
        <end position="18"/>
    </location>
</feature>
<dbReference type="InterPro" id="IPR000560">
    <property type="entry name" value="His_Pase_clade-2"/>
</dbReference>
<reference evidence="3" key="1">
    <citation type="submission" date="2021-06" db="EMBL/GenBank/DDBJ databases">
        <title>Parelaphostrongylus tenuis whole genome reference sequence.</title>
        <authorList>
            <person name="Garwood T.J."/>
            <person name="Larsen P.A."/>
            <person name="Fountain-Jones N.M."/>
            <person name="Garbe J.R."/>
            <person name="Macchietto M.G."/>
            <person name="Kania S.A."/>
            <person name="Gerhold R.W."/>
            <person name="Richards J.E."/>
            <person name="Wolf T.M."/>
        </authorList>
    </citation>
    <scope>NUCLEOTIDE SEQUENCE</scope>
    <source>
        <strain evidence="3">MNPRO001-30</strain>
        <tissue evidence="3">Meninges</tissue>
    </source>
</reference>
<dbReference type="InterPro" id="IPR050645">
    <property type="entry name" value="Histidine_acid_phosphatase"/>
</dbReference>
<dbReference type="CDD" id="cd07061">
    <property type="entry name" value="HP_HAP_like"/>
    <property type="match status" value="1"/>
</dbReference>
<keyword evidence="4" id="KW-1185">Reference proteome</keyword>
<evidence type="ECO:0000256" key="2">
    <source>
        <dbReference type="SAM" id="SignalP"/>
    </source>
</evidence>
<dbReference type="Proteomes" id="UP001196413">
    <property type="component" value="Unassembled WGS sequence"/>
</dbReference>
<evidence type="ECO:0000313" key="3">
    <source>
        <dbReference type="EMBL" id="KAJ1365076.1"/>
    </source>
</evidence>
<dbReference type="PANTHER" id="PTHR11567">
    <property type="entry name" value="ACID PHOSPHATASE-RELATED"/>
    <property type="match status" value="1"/>
</dbReference>
<protein>
    <submittedName>
        <fullName evidence="3">Uncharacterized protein</fullName>
    </submittedName>
</protein>
<dbReference type="EMBL" id="JAHQIW010005169">
    <property type="protein sequence ID" value="KAJ1365076.1"/>
    <property type="molecule type" value="Genomic_DNA"/>
</dbReference>
<dbReference type="Pfam" id="PF00328">
    <property type="entry name" value="His_Phos_2"/>
    <property type="match status" value="1"/>
</dbReference>
<keyword evidence="2" id="KW-0732">Signal</keyword>
<proteinExistence type="inferred from homology"/>
<dbReference type="InterPro" id="IPR029033">
    <property type="entry name" value="His_PPase_superfam"/>
</dbReference>
<dbReference type="Gene3D" id="3.40.50.1240">
    <property type="entry name" value="Phosphoglycerate mutase-like"/>
    <property type="match status" value="1"/>
</dbReference>
<organism evidence="3 4">
    <name type="scientific">Parelaphostrongylus tenuis</name>
    <name type="common">Meningeal worm</name>
    <dbReference type="NCBI Taxonomy" id="148309"/>
    <lineage>
        <taxon>Eukaryota</taxon>
        <taxon>Metazoa</taxon>
        <taxon>Ecdysozoa</taxon>
        <taxon>Nematoda</taxon>
        <taxon>Chromadorea</taxon>
        <taxon>Rhabditida</taxon>
        <taxon>Rhabditina</taxon>
        <taxon>Rhabditomorpha</taxon>
        <taxon>Strongyloidea</taxon>
        <taxon>Metastrongylidae</taxon>
        <taxon>Parelaphostrongylus</taxon>
    </lineage>
</organism>
<gene>
    <name evidence="3" type="ORF">KIN20_025298</name>
</gene>
<dbReference type="AlphaFoldDB" id="A0AAD5N8N6"/>
<dbReference type="SUPFAM" id="SSF53254">
    <property type="entry name" value="Phosphoglycerate mutase-like"/>
    <property type="match status" value="1"/>
</dbReference>
<dbReference type="GO" id="GO:0016791">
    <property type="term" value="F:phosphatase activity"/>
    <property type="evidence" value="ECO:0007669"/>
    <property type="project" value="TreeGrafter"/>
</dbReference>
<comment type="similarity">
    <text evidence="1">Belongs to the histidine acid phosphatase family.</text>
</comment>
<feature type="chain" id="PRO_5042054914" evidence="2">
    <location>
        <begin position="19"/>
        <end position="222"/>
    </location>
</feature>
<comment type="caution">
    <text evidence="3">The sequence shown here is derived from an EMBL/GenBank/DDBJ whole genome shotgun (WGS) entry which is preliminary data.</text>
</comment>